<dbReference type="RefSeq" id="WP_345167964.1">
    <property type="nucleotide sequence ID" value="NZ_BAABJK010000006.1"/>
</dbReference>
<sequence length="284" mass="31398">MVKVLSPGFYSTIQDIGRFGYQEYGVPYSGVMDLNATTLVNMLLGNDKNDSVVEMTMTGAKLQFSIKTAIVISGADMSPMINGNSIQLNKIVAINPNDILSFGKLNTGFRSYLGVLGGFNTETVMHSKSMYKSITKSFMLAANDKLQITEVLSNHNKKHASIRFDTSYVSSKDLVVFKGPEFDMLSNEQQKALFNKSYTISKNNNRMAYQIEEVVQNNLKPIITSAVLPGTVQLTPSGKLIVLMRDCQTTGGYPRVLQLEKSSISILAQKFTSKTIQFKLKAQI</sequence>
<dbReference type="PANTHER" id="PTHR43309">
    <property type="entry name" value="5-OXOPROLINASE SUBUNIT C"/>
    <property type="match status" value="1"/>
</dbReference>
<evidence type="ECO:0000256" key="2">
    <source>
        <dbReference type="ARBA" id="ARBA00022801"/>
    </source>
</evidence>
<dbReference type="InterPro" id="IPR029000">
    <property type="entry name" value="Cyclophilin-like_dom_sf"/>
</dbReference>
<dbReference type="InterPro" id="IPR052708">
    <property type="entry name" value="PxpC"/>
</dbReference>
<gene>
    <name evidence="5" type="ORF">GCM10023315_20120</name>
</gene>
<dbReference type="Pfam" id="PF02626">
    <property type="entry name" value="CT_A_B"/>
    <property type="match status" value="1"/>
</dbReference>
<organism evidence="5 6">
    <name type="scientific">Algibacter aquimarinus</name>
    <dbReference type="NCBI Taxonomy" id="1136748"/>
    <lineage>
        <taxon>Bacteria</taxon>
        <taxon>Pseudomonadati</taxon>
        <taxon>Bacteroidota</taxon>
        <taxon>Flavobacteriia</taxon>
        <taxon>Flavobacteriales</taxon>
        <taxon>Flavobacteriaceae</taxon>
        <taxon>Algibacter</taxon>
    </lineage>
</organism>
<name>A0ABP9HGK7_9FLAO</name>
<dbReference type="EMBL" id="BAABJK010000006">
    <property type="protein sequence ID" value="GAA4970274.1"/>
    <property type="molecule type" value="Genomic_DNA"/>
</dbReference>
<dbReference type="Gene3D" id="2.40.100.10">
    <property type="entry name" value="Cyclophilin-like"/>
    <property type="match status" value="1"/>
</dbReference>
<accession>A0ABP9HGK7</accession>
<evidence type="ECO:0000256" key="3">
    <source>
        <dbReference type="ARBA" id="ARBA00022840"/>
    </source>
</evidence>
<keyword evidence="6" id="KW-1185">Reference proteome</keyword>
<feature type="domain" description="Carboxyltransferase" evidence="4">
    <location>
        <begin position="23"/>
        <end position="284"/>
    </location>
</feature>
<protein>
    <submittedName>
        <fullName evidence="5">Biotin-dependent carboxyltransferase family protein</fullName>
    </submittedName>
</protein>
<dbReference type="SMART" id="SM00797">
    <property type="entry name" value="AHS2"/>
    <property type="match status" value="1"/>
</dbReference>
<dbReference type="InterPro" id="IPR003778">
    <property type="entry name" value="CT_A_B"/>
</dbReference>
<evidence type="ECO:0000259" key="4">
    <source>
        <dbReference type="SMART" id="SM00797"/>
    </source>
</evidence>
<proteinExistence type="predicted"/>
<keyword evidence="3" id="KW-0067">ATP-binding</keyword>
<evidence type="ECO:0000313" key="6">
    <source>
        <dbReference type="Proteomes" id="UP001501692"/>
    </source>
</evidence>
<comment type="caution">
    <text evidence="5">The sequence shown here is derived from an EMBL/GenBank/DDBJ whole genome shotgun (WGS) entry which is preliminary data.</text>
</comment>
<dbReference type="Proteomes" id="UP001501692">
    <property type="component" value="Unassembled WGS sequence"/>
</dbReference>
<evidence type="ECO:0000256" key="1">
    <source>
        <dbReference type="ARBA" id="ARBA00022741"/>
    </source>
</evidence>
<keyword evidence="2" id="KW-0378">Hydrolase</keyword>
<evidence type="ECO:0000313" key="5">
    <source>
        <dbReference type="EMBL" id="GAA4970274.1"/>
    </source>
</evidence>
<dbReference type="PANTHER" id="PTHR43309:SF5">
    <property type="entry name" value="5-OXOPROLINASE SUBUNIT C"/>
    <property type="match status" value="1"/>
</dbReference>
<reference evidence="6" key="1">
    <citation type="journal article" date="2019" name="Int. J. Syst. Evol. Microbiol.">
        <title>The Global Catalogue of Microorganisms (GCM) 10K type strain sequencing project: providing services to taxonomists for standard genome sequencing and annotation.</title>
        <authorList>
            <consortium name="The Broad Institute Genomics Platform"/>
            <consortium name="The Broad Institute Genome Sequencing Center for Infectious Disease"/>
            <person name="Wu L."/>
            <person name="Ma J."/>
        </authorList>
    </citation>
    <scope>NUCLEOTIDE SEQUENCE [LARGE SCALE GENOMIC DNA]</scope>
    <source>
        <strain evidence="6">JCM 18287</strain>
    </source>
</reference>
<keyword evidence="1" id="KW-0547">Nucleotide-binding</keyword>